<dbReference type="InterPro" id="IPR031795">
    <property type="entry name" value="Zf-HC3"/>
</dbReference>
<evidence type="ECO:0000313" key="3">
    <source>
        <dbReference type="Proteomes" id="UP000597989"/>
    </source>
</evidence>
<evidence type="ECO:0000313" key="4">
    <source>
        <dbReference type="Proteomes" id="UP001500220"/>
    </source>
</evidence>
<dbReference type="EMBL" id="BAAAHC010000003">
    <property type="protein sequence ID" value="GAA0509043.1"/>
    <property type="molecule type" value="Genomic_DNA"/>
</dbReference>
<evidence type="ECO:0008006" key="5">
    <source>
        <dbReference type="Google" id="ProtNLM"/>
    </source>
</evidence>
<dbReference type="AlphaFoldDB" id="A0A917NAG2"/>
<dbReference type="RefSeq" id="WP_373289861.1">
    <property type="nucleotide sequence ID" value="NZ_BMMT01000005.1"/>
</dbReference>
<reference evidence="1 4" key="2">
    <citation type="journal article" date="2019" name="Int. J. Syst. Evol. Microbiol.">
        <title>The Global Catalogue of Microorganisms (GCM) 10K type strain sequencing project: providing services to taxonomists for standard genome sequencing and annotation.</title>
        <authorList>
            <consortium name="The Broad Institute Genomics Platform"/>
            <consortium name="The Broad Institute Genome Sequencing Center for Infectious Disease"/>
            <person name="Wu L."/>
            <person name="Ma J."/>
        </authorList>
    </citation>
    <scope>NUCLEOTIDE SEQUENCE [LARGE SCALE GENOMIC DNA]</scope>
    <source>
        <strain evidence="1 4">JCM 10664</strain>
    </source>
</reference>
<name>A0A917NAG2_9PSEU</name>
<comment type="caution">
    <text evidence="2">The sequence shown here is derived from an EMBL/GenBank/DDBJ whole genome shotgun (WGS) entry which is preliminary data.</text>
</comment>
<reference evidence="1" key="4">
    <citation type="submission" date="2023-12" db="EMBL/GenBank/DDBJ databases">
        <authorList>
            <person name="Sun Q."/>
            <person name="Inoue M."/>
        </authorList>
    </citation>
    <scope>NUCLEOTIDE SEQUENCE</scope>
    <source>
        <strain evidence="1">JCM 10664</strain>
    </source>
</reference>
<dbReference type="Proteomes" id="UP000597989">
    <property type="component" value="Unassembled WGS sequence"/>
</dbReference>
<dbReference type="EMBL" id="BMMT01000005">
    <property type="protein sequence ID" value="GGI81592.1"/>
    <property type="molecule type" value="Genomic_DNA"/>
</dbReference>
<reference evidence="2 3" key="1">
    <citation type="journal article" date="2014" name="Int. J. Syst. Evol. Microbiol.">
        <title>Complete genome sequence of Corynebacterium casei LMG S-19264T (=DSM 44701T), isolated from a smear-ripened cheese.</title>
        <authorList>
            <consortium name="US DOE Joint Genome Institute (JGI-PGF)"/>
            <person name="Walter F."/>
            <person name="Albersmeier A."/>
            <person name="Kalinowski J."/>
            <person name="Ruckert C."/>
        </authorList>
    </citation>
    <scope>NUCLEOTIDE SEQUENCE [LARGE SCALE GENOMIC DNA]</scope>
    <source>
        <strain evidence="2 3">CGMCC 4.7206</strain>
    </source>
</reference>
<evidence type="ECO:0000313" key="1">
    <source>
        <dbReference type="EMBL" id="GAA0509043.1"/>
    </source>
</evidence>
<reference evidence="2" key="3">
    <citation type="submission" date="2020-09" db="EMBL/GenBank/DDBJ databases">
        <authorList>
            <person name="Sun Q."/>
            <person name="Zhou Y."/>
        </authorList>
    </citation>
    <scope>NUCLEOTIDE SEQUENCE</scope>
    <source>
        <strain evidence="2">CGMCC 4.7206</strain>
    </source>
</reference>
<sequence length="78" mass="8901">MLPMSSLGPVVYWRPHGGLRHALWPPELPRAGQTRETVCGSTITLTDPSEVDWLDPTCPTCMDKARQLRDERDRRSKK</sequence>
<protein>
    <recommendedName>
        <fullName evidence="5">Zinc finger protein</fullName>
    </recommendedName>
</protein>
<evidence type="ECO:0000313" key="2">
    <source>
        <dbReference type="EMBL" id="GGI81592.1"/>
    </source>
</evidence>
<proteinExistence type="predicted"/>
<gene>
    <name evidence="1" type="ORF">GCM10009545_08920</name>
    <name evidence="2" type="ORF">GCM10011581_18810</name>
</gene>
<dbReference type="Proteomes" id="UP001500220">
    <property type="component" value="Unassembled WGS sequence"/>
</dbReference>
<accession>A0A917NAG2</accession>
<keyword evidence="4" id="KW-1185">Reference proteome</keyword>
<dbReference type="Pfam" id="PF16827">
    <property type="entry name" value="zf-HC3"/>
    <property type="match status" value="1"/>
</dbReference>
<organism evidence="2 3">
    <name type="scientific">Saccharopolyspora thermophila</name>
    <dbReference type="NCBI Taxonomy" id="89367"/>
    <lineage>
        <taxon>Bacteria</taxon>
        <taxon>Bacillati</taxon>
        <taxon>Actinomycetota</taxon>
        <taxon>Actinomycetes</taxon>
        <taxon>Pseudonocardiales</taxon>
        <taxon>Pseudonocardiaceae</taxon>
        <taxon>Saccharopolyspora</taxon>
    </lineage>
</organism>